<keyword evidence="2" id="KW-0472">Membrane</keyword>
<dbReference type="AlphaFoldDB" id="A0A7X6I044"/>
<feature type="domain" description="TadE-like" evidence="3">
    <location>
        <begin position="34"/>
        <end position="76"/>
    </location>
</feature>
<accession>A0A7X6I044</accession>
<keyword evidence="2" id="KW-1133">Transmembrane helix</keyword>
<dbReference type="Proteomes" id="UP000578686">
    <property type="component" value="Unassembled WGS sequence"/>
</dbReference>
<protein>
    <submittedName>
        <fullName evidence="4">Pilus assembly protein</fullName>
    </submittedName>
</protein>
<evidence type="ECO:0000313" key="5">
    <source>
        <dbReference type="Proteomes" id="UP000578686"/>
    </source>
</evidence>
<feature type="region of interest" description="Disordered" evidence="1">
    <location>
        <begin position="1"/>
        <end position="29"/>
    </location>
</feature>
<feature type="transmembrane region" description="Helical" evidence="2">
    <location>
        <begin position="43"/>
        <end position="64"/>
    </location>
</feature>
<proteinExistence type="predicted"/>
<evidence type="ECO:0000313" key="4">
    <source>
        <dbReference type="EMBL" id="NJQ06899.1"/>
    </source>
</evidence>
<evidence type="ECO:0000256" key="2">
    <source>
        <dbReference type="SAM" id="Phobius"/>
    </source>
</evidence>
<dbReference type="InterPro" id="IPR012495">
    <property type="entry name" value="TadE-like_dom"/>
</dbReference>
<keyword evidence="2" id="KW-0812">Transmembrane</keyword>
<dbReference type="EMBL" id="JAAVJD010000116">
    <property type="protein sequence ID" value="NJQ06899.1"/>
    <property type="molecule type" value="Genomic_DNA"/>
</dbReference>
<evidence type="ECO:0000256" key="1">
    <source>
        <dbReference type="SAM" id="MobiDB-lite"/>
    </source>
</evidence>
<reference evidence="4 5" key="1">
    <citation type="submission" date="2020-03" db="EMBL/GenBank/DDBJ databases">
        <title>Draft genome of Streptomyces sp. ventii, isolated from the Axial Seamount in the Pacific Ocean, and resequencing of the two type strains Streptomyces lonarensis strain NCL 716 and Streptomyces bohaiensis strain 11A07.</title>
        <authorList>
            <person name="Loughran R.M."/>
            <person name="Pfannmuller K.M."/>
            <person name="Wasson B.J."/>
            <person name="Deadmond M.C."/>
            <person name="Paddock B.E."/>
            <person name="Koyack M.J."/>
            <person name="Gallegos D.A."/>
            <person name="Mitchell E.A."/>
            <person name="Ushijima B."/>
            <person name="Saw J.H."/>
            <person name="Mcphail K.L."/>
            <person name="Videau P."/>
        </authorList>
    </citation>
    <scope>NUCLEOTIDE SEQUENCE [LARGE SCALE GENOMIC DNA]</scope>
    <source>
        <strain evidence="4 5">NCL716</strain>
    </source>
</reference>
<comment type="caution">
    <text evidence="4">The sequence shown here is derived from an EMBL/GenBank/DDBJ whole genome shotgun (WGS) entry which is preliminary data.</text>
</comment>
<organism evidence="4 5">
    <name type="scientific">Streptomyces lonarensis</name>
    <dbReference type="NCBI Taxonomy" id="700599"/>
    <lineage>
        <taxon>Bacteria</taxon>
        <taxon>Bacillati</taxon>
        <taxon>Actinomycetota</taxon>
        <taxon>Actinomycetes</taxon>
        <taxon>Kitasatosporales</taxon>
        <taxon>Streptomycetaceae</taxon>
        <taxon>Streptomyces</taxon>
    </lineage>
</organism>
<keyword evidence="5" id="KW-1185">Reference proteome</keyword>
<name>A0A7X6I044_9ACTN</name>
<dbReference type="RefSeq" id="WP_167971454.1">
    <property type="nucleotide sequence ID" value="NZ_JAAVJD010000116.1"/>
</dbReference>
<dbReference type="Pfam" id="PF07811">
    <property type="entry name" value="TadE"/>
    <property type="match status" value="1"/>
</dbReference>
<feature type="compositionally biased region" description="Low complexity" evidence="1">
    <location>
        <begin position="15"/>
        <end position="28"/>
    </location>
</feature>
<evidence type="ECO:0000259" key="3">
    <source>
        <dbReference type="Pfam" id="PF07811"/>
    </source>
</evidence>
<sequence length="146" mass="14661">MADQGDQGPCEAARRGPAAQPTGPPAAARRGDRGAVLVEFAGIFPYVLLMLAVIWQCVLIGYTFSLAGNAADQAARAGAAARGGAAGACAEAAARHVPDAWSVSASCGVQGDIYRADVTLRVPALFPGLLDLPFDVPGRAGAAAEG</sequence>
<gene>
    <name evidence="4" type="ORF">HCN56_15235</name>
</gene>